<organism evidence="2 3">
    <name type="scientific">Trichormus variabilis SAG 1403-4b</name>
    <dbReference type="NCBI Taxonomy" id="447716"/>
    <lineage>
        <taxon>Bacteria</taxon>
        <taxon>Bacillati</taxon>
        <taxon>Cyanobacteriota</taxon>
        <taxon>Cyanophyceae</taxon>
        <taxon>Nostocales</taxon>
        <taxon>Nostocaceae</taxon>
        <taxon>Trichormus</taxon>
    </lineage>
</organism>
<evidence type="ECO:0000313" key="3">
    <source>
        <dbReference type="Proteomes" id="UP000276103"/>
    </source>
</evidence>
<dbReference type="EMBL" id="RSCM01000013">
    <property type="protein sequence ID" value="RUS94525.1"/>
    <property type="molecule type" value="Genomic_DNA"/>
</dbReference>
<gene>
    <name evidence="2" type="ORF">DSM107003_36540</name>
</gene>
<evidence type="ECO:0000256" key="1">
    <source>
        <dbReference type="SAM" id="MobiDB-lite"/>
    </source>
</evidence>
<feature type="compositionally biased region" description="Acidic residues" evidence="1">
    <location>
        <begin position="12"/>
        <end position="21"/>
    </location>
</feature>
<dbReference type="AlphaFoldDB" id="A0A3S1BZY8"/>
<feature type="region of interest" description="Disordered" evidence="1">
    <location>
        <begin position="119"/>
        <end position="155"/>
    </location>
</feature>
<evidence type="ECO:0000313" key="2">
    <source>
        <dbReference type="EMBL" id="RUS94525.1"/>
    </source>
</evidence>
<feature type="compositionally biased region" description="Polar residues" evidence="1">
    <location>
        <begin position="140"/>
        <end position="155"/>
    </location>
</feature>
<proteinExistence type="predicted"/>
<protein>
    <submittedName>
        <fullName evidence="2">Uncharacterized protein</fullName>
    </submittedName>
</protein>
<dbReference type="Proteomes" id="UP000276103">
    <property type="component" value="Unassembled WGS sequence"/>
</dbReference>
<keyword evidence="3" id="KW-1185">Reference proteome</keyword>
<sequence>MSKIENQQIVDADVETDDNDTDFTTSFTETDVVNVASEKEDRFDFDSNTIILGIQILPATTNDLRQVLITAGIKGQPPVMQITTLNEIEQYPVIAEVLTKLKAILPQIAEQAQQKEAQQQKLSVKQSGNNKIVNPPDLPPTNTHKTNPSNQLTLF</sequence>
<feature type="compositionally biased region" description="Polar residues" evidence="1">
    <location>
        <begin position="122"/>
        <end position="132"/>
    </location>
</feature>
<accession>A0A3S1BZY8</accession>
<dbReference type="OrthoDB" id="495379at2"/>
<reference evidence="2 3" key="1">
    <citation type="journal article" date="2019" name="Genome Biol. Evol.">
        <title>Day and night: Metabolic profiles and evolutionary relationships of six axenic non-marine cyanobacteria.</title>
        <authorList>
            <person name="Will S.E."/>
            <person name="Henke P."/>
            <person name="Boedeker C."/>
            <person name="Huang S."/>
            <person name="Brinkmann H."/>
            <person name="Rohde M."/>
            <person name="Jarek M."/>
            <person name="Friedl T."/>
            <person name="Seufert S."/>
            <person name="Schumacher M."/>
            <person name="Overmann J."/>
            <person name="Neumann-Schaal M."/>
            <person name="Petersen J."/>
        </authorList>
    </citation>
    <scope>NUCLEOTIDE SEQUENCE [LARGE SCALE GENOMIC DNA]</scope>
    <source>
        <strain evidence="2 3">SAG 1403-4b</strain>
    </source>
</reference>
<dbReference type="RefSeq" id="WP_127055515.1">
    <property type="nucleotide sequence ID" value="NZ_RSCM01000013.1"/>
</dbReference>
<feature type="region of interest" description="Disordered" evidence="1">
    <location>
        <begin position="1"/>
        <end position="23"/>
    </location>
</feature>
<comment type="caution">
    <text evidence="2">The sequence shown here is derived from an EMBL/GenBank/DDBJ whole genome shotgun (WGS) entry which is preliminary data.</text>
</comment>
<name>A0A3S1BZY8_ANAVA</name>